<dbReference type="RefSeq" id="WP_271996468.1">
    <property type="nucleotide sequence ID" value="NZ_JAQNDN010000003.1"/>
</dbReference>
<dbReference type="PROSITE" id="PS51257">
    <property type="entry name" value="PROKAR_LIPOPROTEIN"/>
    <property type="match status" value="1"/>
</dbReference>
<name>A0ABT5B1D5_9BACT</name>
<reference evidence="3 4" key="1">
    <citation type="submission" date="2022-11" db="EMBL/GenBank/DDBJ databases">
        <title>Minimal conservation of predation-associated metabolite biosynthetic gene clusters underscores biosynthetic potential of Myxococcota including descriptions for ten novel species: Archangium lansinium sp. nov., Myxococcus landrumus sp. nov., Nannocystis bai.</title>
        <authorList>
            <person name="Ahearne A."/>
            <person name="Stevens C."/>
            <person name="Dowd S."/>
        </authorList>
    </citation>
    <scope>NUCLEOTIDE SEQUENCE [LARGE SCALE GENOMIC DNA]</scope>
    <source>
        <strain evidence="3 4">NCELM</strain>
    </source>
</reference>
<feature type="signal peptide" evidence="2">
    <location>
        <begin position="1"/>
        <end position="20"/>
    </location>
</feature>
<feature type="chain" id="PRO_5045132397" description="Lipoprotein" evidence="2">
    <location>
        <begin position="21"/>
        <end position="407"/>
    </location>
</feature>
<feature type="region of interest" description="Disordered" evidence="1">
    <location>
        <begin position="18"/>
        <end position="55"/>
    </location>
</feature>
<feature type="compositionally biased region" description="Low complexity" evidence="1">
    <location>
        <begin position="18"/>
        <end position="28"/>
    </location>
</feature>
<keyword evidence="2" id="KW-0732">Signal</keyword>
<organism evidence="3 4">
    <name type="scientific">Nannocystis radixulma</name>
    <dbReference type="NCBI Taxonomy" id="2995305"/>
    <lineage>
        <taxon>Bacteria</taxon>
        <taxon>Pseudomonadati</taxon>
        <taxon>Myxococcota</taxon>
        <taxon>Polyangia</taxon>
        <taxon>Nannocystales</taxon>
        <taxon>Nannocystaceae</taxon>
        <taxon>Nannocystis</taxon>
    </lineage>
</organism>
<dbReference type="Proteomes" id="UP001217838">
    <property type="component" value="Unassembled WGS sequence"/>
</dbReference>
<evidence type="ECO:0000313" key="3">
    <source>
        <dbReference type="EMBL" id="MDC0667918.1"/>
    </source>
</evidence>
<accession>A0ABT5B1D5</accession>
<proteinExistence type="predicted"/>
<keyword evidence="4" id="KW-1185">Reference proteome</keyword>
<gene>
    <name evidence="3" type="ORF">POL58_09220</name>
</gene>
<comment type="caution">
    <text evidence="3">The sequence shown here is derived from an EMBL/GenBank/DDBJ whole genome shotgun (WGS) entry which is preliminary data.</text>
</comment>
<protein>
    <recommendedName>
        <fullName evidence="5">Lipoprotein</fullName>
    </recommendedName>
</protein>
<evidence type="ECO:0000256" key="2">
    <source>
        <dbReference type="SAM" id="SignalP"/>
    </source>
</evidence>
<sequence>MRTPTSLVFGLLLAACDPGAAPEPTTDPTDTDPMDTGPTDSQPGSTTPLAPGPAPVHTLTFPAVLAASHELLTYADLDGDQASARTELAYGLHPDYPDLVTLLPGVGMVLAPECQAQQGELAWHSLAEVEGSAAGLELRAGALAIALREEGTVSALLHGELRGQDCALPGVTTVVPLAHRIVLQVDRVAGFRVEQFHQQLGDCHDRVVLPADATLWAPTARALDDHDNVLELINAPTPVGITLRSPGALTAGPDPWSLIAEPGLVAIDVATSLPVRGLASFTVVGPEALTSVDAALYLRRAAAKGSLSDPIEPGMSYALFFPDQRNTVELHVDTATTELGELCADPPAAWFESTSTTPAVCTAPAASDDAWTGFISVARVATTGECRLAVELPGTSHRWTTWFRTTP</sequence>
<evidence type="ECO:0000256" key="1">
    <source>
        <dbReference type="SAM" id="MobiDB-lite"/>
    </source>
</evidence>
<dbReference type="EMBL" id="JAQNDN010000003">
    <property type="protein sequence ID" value="MDC0667918.1"/>
    <property type="molecule type" value="Genomic_DNA"/>
</dbReference>
<evidence type="ECO:0008006" key="5">
    <source>
        <dbReference type="Google" id="ProtNLM"/>
    </source>
</evidence>
<evidence type="ECO:0000313" key="4">
    <source>
        <dbReference type="Proteomes" id="UP001217838"/>
    </source>
</evidence>